<dbReference type="EMBL" id="JBHTIS010003732">
    <property type="protein sequence ID" value="MFD1051616.1"/>
    <property type="molecule type" value="Genomic_DNA"/>
</dbReference>
<keyword evidence="2" id="KW-1185">Reference proteome</keyword>
<dbReference type="Proteomes" id="UP001597045">
    <property type="component" value="Unassembled WGS sequence"/>
</dbReference>
<gene>
    <name evidence="1" type="ORF">ACFQ1S_41730</name>
</gene>
<name>A0ABW3MLZ4_9PSEU</name>
<feature type="non-terminal residue" evidence="1">
    <location>
        <position position="131"/>
    </location>
</feature>
<organism evidence="1 2">
    <name type="scientific">Kibdelosporangium lantanae</name>
    <dbReference type="NCBI Taxonomy" id="1497396"/>
    <lineage>
        <taxon>Bacteria</taxon>
        <taxon>Bacillati</taxon>
        <taxon>Actinomycetota</taxon>
        <taxon>Actinomycetes</taxon>
        <taxon>Pseudonocardiales</taxon>
        <taxon>Pseudonocardiaceae</taxon>
        <taxon>Kibdelosporangium</taxon>
    </lineage>
</organism>
<reference evidence="2" key="1">
    <citation type="journal article" date="2019" name="Int. J. Syst. Evol. Microbiol.">
        <title>The Global Catalogue of Microorganisms (GCM) 10K type strain sequencing project: providing services to taxonomists for standard genome sequencing and annotation.</title>
        <authorList>
            <consortium name="The Broad Institute Genomics Platform"/>
            <consortium name="The Broad Institute Genome Sequencing Center for Infectious Disease"/>
            <person name="Wu L."/>
            <person name="Ma J."/>
        </authorList>
    </citation>
    <scope>NUCLEOTIDE SEQUENCE [LARGE SCALE GENOMIC DNA]</scope>
    <source>
        <strain evidence="2">JCM 31486</strain>
    </source>
</reference>
<sequence length="131" mass="14402">MTEITDSYMREQMGRTNPYSLVVLKPGPNYGTEGSERIVWEHGRRNFQLRADGLLSIVVPVRESPELCGIGIFDTTTDEATEIMSGDPGVQAGIFTFDVHQFLDQVLCARGVQDDIADFGVQAVHVQDVAG</sequence>
<proteinExistence type="predicted"/>
<evidence type="ECO:0000313" key="2">
    <source>
        <dbReference type="Proteomes" id="UP001597045"/>
    </source>
</evidence>
<protein>
    <submittedName>
        <fullName evidence="1">Uncharacterized protein</fullName>
    </submittedName>
</protein>
<accession>A0ABW3MLZ4</accession>
<comment type="caution">
    <text evidence="1">The sequence shown here is derived from an EMBL/GenBank/DDBJ whole genome shotgun (WGS) entry which is preliminary data.</text>
</comment>
<evidence type="ECO:0000313" key="1">
    <source>
        <dbReference type="EMBL" id="MFD1051616.1"/>
    </source>
</evidence>